<evidence type="ECO:0000256" key="6">
    <source>
        <dbReference type="ARBA" id="ARBA00022656"/>
    </source>
</evidence>
<keyword evidence="11" id="KW-1199">Hemostasis impairing toxin</keyword>
<dbReference type="CDD" id="cd07409">
    <property type="entry name" value="MPP_CD73_N"/>
    <property type="match status" value="1"/>
</dbReference>
<evidence type="ECO:0000256" key="3">
    <source>
        <dbReference type="ARBA" id="ARBA00006654"/>
    </source>
</evidence>
<evidence type="ECO:0000256" key="10">
    <source>
        <dbReference type="ARBA" id="ARBA00022801"/>
    </source>
</evidence>
<accession>A0A5E4Q7Q9</accession>
<dbReference type="Gene3D" id="3.60.21.10">
    <property type="match status" value="1"/>
</dbReference>
<sequence>MTDDDVKHSDYRVDIKLICFIAWFIATARSLSPSPRQFNGPRLNDGLSHVTDHASSSPVGVFNSKISWSAPRRQDEIDASYSDYRARLPQLTTVIAVALSLSSCSIVSSPGSDGTFELLILHNNDMHARFEQTSQLSGACTTADRDAGKCYVKEARKAAASGQGPPVLYLNAGDTYTGTAWFTIYKWKIAAEFLNALEPDAVCLGNHEFDEQVDGLLPFIRNLTSPVLAANLILDEVPLLEAETNLYKSIILQKNGVQIGVIGYVTPDTKFLAPKNKVKYEDEIPALRREVNKLKSHDVNIVIALGHSGFIKDLEIAAEVDGIDLVIGGHSNTFLTNKNTSEIPEFRQGAYPTTVIQKSGRKTLVVQAYAYTKYMGKLHLLFNDAGDIIDFNGEPILLNDLVPKDPEVLEIVNKYRGEVNRINNKIVGTSSVLLNGESCRLFECNLGNVMTDAMLDYTKRHAGFADVNIAVIQGGRIRSSINRSEKPFLLTRGDWINVMPFTDTLCIVSMNGSVLLKALEHSVDSWRRVDTPGQFLQASGLEVVYDLANLPGNRVVSAKSMCVDCTKVSDVQDDLQYKVIMSTFLSEGGDGYSIFENLEKEVLTYGEITCILDYLNKYSPIDPDIDGRIKVLNEDKVNDIYIIEPVNVGMPDRFLPSSTDKSQSTLEGLYSTCYISYIYTYLKI</sequence>
<dbReference type="InterPro" id="IPR006179">
    <property type="entry name" value="5_nucleotidase/apyrase"/>
</dbReference>
<dbReference type="FunFam" id="3.60.21.10:FF:000020">
    <property type="entry name" value="NT5E isoform 4"/>
    <property type="match status" value="1"/>
</dbReference>
<keyword evidence="7" id="KW-0479">Metal-binding</keyword>
<dbReference type="Proteomes" id="UP000324832">
    <property type="component" value="Unassembled WGS sequence"/>
</dbReference>
<evidence type="ECO:0000259" key="14">
    <source>
        <dbReference type="Pfam" id="PF02872"/>
    </source>
</evidence>
<dbReference type="GO" id="GO:0090729">
    <property type="term" value="F:toxin activity"/>
    <property type="evidence" value="ECO:0007669"/>
    <property type="project" value="UniProtKB-KW"/>
</dbReference>
<dbReference type="GO" id="GO:0008253">
    <property type="term" value="F:5'-nucleotidase activity"/>
    <property type="evidence" value="ECO:0007669"/>
    <property type="project" value="UniProtKB-EC"/>
</dbReference>
<dbReference type="SUPFAM" id="SSF55816">
    <property type="entry name" value="5'-nucleotidase (syn. UDP-sugar hydrolase), C-terminal domain"/>
    <property type="match status" value="1"/>
</dbReference>
<dbReference type="FunFam" id="3.90.780.10:FF:000004">
    <property type="entry name" value="UDP-sugar hydrolase, putative"/>
    <property type="match status" value="1"/>
</dbReference>
<keyword evidence="16" id="KW-1185">Reference proteome</keyword>
<dbReference type="GO" id="GO:0006196">
    <property type="term" value="P:AMP catabolic process"/>
    <property type="evidence" value="ECO:0007669"/>
    <property type="project" value="TreeGrafter"/>
</dbReference>
<dbReference type="InterPro" id="IPR008334">
    <property type="entry name" value="5'-Nucleotdase_C"/>
</dbReference>
<evidence type="ECO:0008006" key="17">
    <source>
        <dbReference type="Google" id="ProtNLM"/>
    </source>
</evidence>
<name>A0A5E4Q7Q9_9NEOP</name>
<dbReference type="Pfam" id="PF02872">
    <property type="entry name" value="5_nucleotid_C"/>
    <property type="match status" value="1"/>
</dbReference>
<evidence type="ECO:0000256" key="4">
    <source>
        <dbReference type="ARBA" id="ARBA00022442"/>
    </source>
</evidence>
<evidence type="ECO:0000313" key="16">
    <source>
        <dbReference type="Proteomes" id="UP000324832"/>
    </source>
</evidence>
<dbReference type="PANTHER" id="PTHR11575">
    <property type="entry name" value="5'-NUCLEOTIDASE-RELATED"/>
    <property type="match status" value="1"/>
</dbReference>
<keyword evidence="9 12" id="KW-0547">Nucleotide-binding</keyword>
<dbReference type="GO" id="GO:0046872">
    <property type="term" value="F:metal ion binding"/>
    <property type="evidence" value="ECO:0007669"/>
    <property type="project" value="UniProtKB-KW"/>
</dbReference>
<proteinExistence type="inferred from homology"/>
<dbReference type="SUPFAM" id="SSF56300">
    <property type="entry name" value="Metallo-dependent phosphatases"/>
    <property type="match status" value="1"/>
</dbReference>
<evidence type="ECO:0000256" key="2">
    <source>
        <dbReference type="ARBA" id="ARBA00004613"/>
    </source>
</evidence>
<evidence type="ECO:0000256" key="5">
    <source>
        <dbReference type="ARBA" id="ARBA00022525"/>
    </source>
</evidence>
<evidence type="ECO:0000256" key="12">
    <source>
        <dbReference type="RuleBase" id="RU362119"/>
    </source>
</evidence>
<keyword evidence="4" id="KW-1201">Platelet aggregation inhibiting toxin</keyword>
<dbReference type="InterPro" id="IPR004843">
    <property type="entry name" value="Calcineurin-like_PHP"/>
</dbReference>
<evidence type="ECO:0000259" key="13">
    <source>
        <dbReference type="Pfam" id="PF00149"/>
    </source>
</evidence>
<keyword evidence="10 12" id="KW-0378">Hydrolase</keyword>
<comment type="catalytic activity">
    <reaction evidence="1">
        <text>a ribonucleoside 5'-phosphate + H2O = a ribonucleoside + phosphate</text>
        <dbReference type="Rhea" id="RHEA:12484"/>
        <dbReference type="ChEBI" id="CHEBI:15377"/>
        <dbReference type="ChEBI" id="CHEBI:18254"/>
        <dbReference type="ChEBI" id="CHEBI:43474"/>
        <dbReference type="ChEBI" id="CHEBI:58043"/>
        <dbReference type="EC" id="3.1.3.5"/>
    </reaction>
</comment>
<evidence type="ECO:0000256" key="1">
    <source>
        <dbReference type="ARBA" id="ARBA00000815"/>
    </source>
</evidence>
<dbReference type="PANTHER" id="PTHR11575:SF24">
    <property type="entry name" value="5'-NUCLEOTIDASE"/>
    <property type="match status" value="1"/>
</dbReference>
<dbReference type="GO" id="GO:0000166">
    <property type="term" value="F:nucleotide binding"/>
    <property type="evidence" value="ECO:0007669"/>
    <property type="project" value="UniProtKB-KW"/>
</dbReference>
<comment type="subcellular location">
    <subcellularLocation>
        <location evidence="2">Secreted</location>
    </subcellularLocation>
</comment>
<gene>
    <name evidence="15" type="ORF">LSINAPIS_LOCUS5463</name>
</gene>
<dbReference type="GO" id="GO:0005886">
    <property type="term" value="C:plasma membrane"/>
    <property type="evidence" value="ECO:0007669"/>
    <property type="project" value="TreeGrafter"/>
</dbReference>
<keyword evidence="8" id="KW-0732">Signal</keyword>
<dbReference type="PROSITE" id="PS00786">
    <property type="entry name" value="5_NUCLEOTIDASE_2"/>
    <property type="match status" value="1"/>
</dbReference>
<dbReference type="InterPro" id="IPR029052">
    <property type="entry name" value="Metallo-depent_PP-like"/>
</dbReference>
<dbReference type="Gene3D" id="3.90.780.10">
    <property type="entry name" value="5'-Nucleotidase, C-terminal domain"/>
    <property type="match status" value="1"/>
</dbReference>
<organism evidence="15 16">
    <name type="scientific">Leptidea sinapis</name>
    <dbReference type="NCBI Taxonomy" id="189913"/>
    <lineage>
        <taxon>Eukaryota</taxon>
        <taxon>Metazoa</taxon>
        <taxon>Ecdysozoa</taxon>
        <taxon>Arthropoda</taxon>
        <taxon>Hexapoda</taxon>
        <taxon>Insecta</taxon>
        <taxon>Pterygota</taxon>
        <taxon>Neoptera</taxon>
        <taxon>Endopterygota</taxon>
        <taxon>Lepidoptera</taxon>
        <taxon>Glossata</taxon>
        <taxon>Ditrysia</taxon>
        <taxon>Papilionoidea</taxon>
        <taxon>Pieridae</taxon>
        <taxon>Dismorphiinae</taxon>
        <taxon>Leptidea</taxon>
    </lineage>
</organism>
<dbReference type="PRINTS" id="PR01607">
    <property type="entry name" value="APYRASEFAMLY"/>
</dbReference>
<dbReference type="InterPro" id="IPR006146">
    <property type="entry name" value="5'-Nucleotdase_CS"/>
</dbReference>
<evidence type="ECO:0000256" key="11">
    <source>
        <dbReference type="ARBA" id="ARBA00023240"/>
    </source>
</evidence>
<dbReference type="EMBL" id="FZQP02001560">
    <property type="protein sequence ID" value="VVC93228.1"/>
    <property type="molecule type" value="Genomic_DNA"/>
</dbReference>
<dbReference type="InterPro" id="IPR036907">
    <property type="entry name" value="5'-Nucleotdase_C_sf"/>
</dbReference>
<feature type="non-terminal residue" evidence="15">
    <location>
        <position position="684"/>
    </location>
</feature>
<keyword evidence="5" id="KW-0964">Secreted</keyword>
<keyword evidence="6" id="KW-0800">Toxin</keyword>
<comment type="similarity">
    <text evidence="3 12">Belongs to the 5'-nucleotidase family.</text>
</comment>
<protein>
    <recommendedName>
        <fullName evidence="17">5'-Nucleotidase C-terminal domain-containing protein</fullName>
    </recommendedName>
</protein>
<feature type="domain" description="5'-Nucleotidase C-terminal" evidence="14">
    <location>
        <begin position="427"/>
        <end position="596"/>
    </location>
</feature>
<feature type="domain" description="Calcineurin-like phosphoesterase" evidence="13">
    <location>
        <begin position="120"/>
        <end position="331"/>
    </location>
</feature>
<evidence type="ECO:0000313" key="15">
    <source>
        <dbReference type="EMBL" id="VVC93228.1"/>
    </source>
</evidence>
<evidence type="ECO:0000256" key="7">
    <source>
        <dbReference type="ARBA" id="ARBA00022723"/>
    </source>
</evidence>
<dbReference type="AlphaFoldDB" id="A0A5E4Q7Q9"/>
<reference evidence="15 16" key="1">
    <citation type="submission" date="2017-07" db="EMBL/GenBank/DDBJ databases">
        <authorList>
            <person name="Talla V."/>
            <person name="Backstrom N."/>
        </authorList>
    </citation>
    <scope>NUCLEOTIDE SEQUENCE [LARGE SCALE GENOMIC DNA]</scope>
</reference>
<dbReference type="GO" id="GO:0005615">
    <property type="term" value="C:extracellular space"/>
    <property type="evidence" value="ECO:0007669"/>
    <property type="project" value="UniProtKB-ARBA"/>
</dbReference>
<evidence type="ECO:0000256" key="9">
    <source>
        <dbReference type="ARBA" id="ARBA00022741"/>
    </source>
</evidence>
<evidence type="ECO:0000256" key="8">
    <source>
        <dbReference type="ARBA" id="ARBA00022729"/>
    </source>
</evidence>
<dbReference type="Pfam" id="PF00149">
    <property type="entry name" value="Metallophos"/>
    <property type="match status" value="1"/>
</dbReference>